<comment type="caution">
    <text evidence="2">The sequence shown here is derived from an EMBL/GenBank/DDBJ whole genome shotgun (WGS) entry which is preliminary data.</text>
</comment>
<keyword evidence="1" id="KW-0812">Transmembrane</keyword>
<proteinExistence type="predicted"/>
<organism evidence="2 3">
    <name type="scientific">Brachionus plicatilis</name>
    <name type="common">Marine rotifer</name>
    <name type="synonym">Brachionus muelleri</name>
    <dbReference type="NCBI Taxonomy" id="10195"/>
    <lineage>
        <taxon>Eukaryota</taxon>
        <taxon>Metazoa</taxon>
        <taxon>Spiralia</taxon>
        <taxon>Gnathifera</taxon>
        <taxon>Rotifera</taxon>
        <taxon>Eurotatoria</taxon>
        <taxon>Monogononta</taxon>
        <taxon>Pseudotrocha</taxon>
        <taxon>Ploima</taxon>
        <taxon>Brachionidae</taxon>
        <taxon>Brachionus</taxon>
    </lineage>
</organism>
<reference evidence="2 3" key="1">
    <citation type="journal article" date="2018" name="Sci. Rep.">
        <title>Genomic signatures of local adaptation to the degree of environmental predictability in rotifers.</title>
        <authorList>
            <person name="Franch-Gras L."/>
            <person name="Hahn C."/>
            <person name="Garcia-Roger E.M."/>
            <person name="Carmona M.J."/>
            <person name="Serra M."/>
            <person name="Gomez A."/>
        </authorList>
    </citation>
    <scope>NUCLEOTIDE SEQUENCE [LARGE SCALE GENOMIC DNA]</scope>
    <source>
        <strain evidence="2">HYR1</strain>
    </source>
</reference>
<dbReference type="AlphaFoldDB" id="A0A3M7RP86"/>
<evidence type="ECO:0000313" key="3">
    <source>
        <dbReference type="Proteomes" id="UP000276133"/>
    </source>
</evidence>
<protein>
    <submittedName>
        <fullName evidence="2">Uncharacterized protein</fullName>
    </submittedName>
</protein>
<keyword evidence="3" id="KW-1185">Reference proteome</keyword>
<dbReference type="EMBL" id="REGN01002934">
    <property type="protein sequence ID" value="RNA25376.1"/>
    <property type="molecule type" value="Genomic_DNA"/>
</dbReference>
<feature type="transmembrane region" description="Helical" evidence="1">
    <location>
        <begin position="41"/>
        <end position="63"/>
    </location>
</feature>
<sequence length="84" mass="10054">MLLSFSIVHPRHVWNRLRRLRHFKFIYKQKLMFLFNRLETLILVTLSAIPHGMEFFVILVALVKLEQLISGAERVVLTVYIFKN</sequence>
<name>A0A3M7RP86_BRAPC</name>
<accession>A0A3M7RP86</accession>
<keyword evidence="1" id="KW-1133">Transmembrane helix</keyword>
<evidence type="ECO:0000256" key="1">
    <source>
        <dbReference type="SAM" id="Phobius"/>
    </source>
</evidence>
<evidence type="ECO:0000313" key="2">
    <source>
        <dbReference type="EMBL" id="RNA25376.1"/>
    </source>
</evidence>
<gene>
    <name evidence="2" type="ORF">BpHYR1_029504</name>
</gene>
<dbReference type="Proteomes" id="UP000276133">
    <property type="component" value="Unassembled WGS sequence"/>
</dbReference>
<keyword evidence="1" id="KW-0472">Membrane</keyword>